<accession>A0A5J5CDS9</accession>
<dbReference type="InterPro" id="IPR050208">
    <property type="entry name" value="MHC_class-I_related"/>
</dbReference>
<dbReference type="GO" id="GO:0006955">
    <property type="term" value="P:immune response"/>
    <property type="evidence" value="ECO:0007669"/>
    <property type="project" value="TreeGrafter"/>
</dbReference>
<keyword evidence="5" id="KW-1185">Reference proteome</keyword>
<dbReference type="EMBL" id="VOFY01000609">
    <property type="protein sequence ID" value="KAA8578479.1"/>
    <property type="molecule type" value="Genomic_DNA"/>
</dbReference>
<proteinExistence type="inferred from homology"/>
<evidence type="ECO:0000259" key="3">
    <source>
        <dbReference type="Pfam" id="PF00129"/>
    </source>
</evidence>
<dbReference type="InterPro" id="IPR011162">
    <property type="entry name" value="MHC_I/II-like_Ag-recog"/>
</dbReference>
<dbReference type="PANTHER" id="PTHR16675:SF237">
    <property type="entry name" value="MHC CLASS I ANTIGEN TRANSCRIPT VARIANT 1-RELATED"/>
    <property type="match status" value="1"/>
</dbReference>
<dbReference type="GO" id="GO:0009897">
    <property type="term" value="C:external side of plasma membrane"/>
    <property type="evidence" value="ECO:0007669"/>
    <property type="project" value="TreeGrafter"/>
</dbReference>
<dbReference type="InterPro" id="IPR001039">
    <property type="entry name" value="MHC_I_a_a1/a2"/>
</dbReference>
<organism evidence="4 5">
    <name type="scientific">Etheostoma spectabile</name>
    <name type="common">orangethroat darter</name>
    <dbReference type="NCBI Taxonomy" id="54343"/>
    <lineage>
        <taxon>Eukaryota</taxon>
        <taxon>Metazoa</taxon>
        <taxon>Chordata</taxon>
        <taxon>Craniata</taxon>
        <taxon>Vertebrata</taxon>
        <taxon>Euteleostomi</taxon>
        <taxon>Actinopterygii</taxon>
        <taxon>Neopterygii</taxon>
        <taxon>Teleostei</taxon>
        <taxon>Neoteleostei</taxon>
        <taxon>Acanthomorphata</taxon>
        <taxon>Eupercaria</taxon>
        <taxon>Perciformes</taxon>
        <taxon>Percoidei</taxon>
        <taxon>Percidae</taxon>
        <taxon>Etheostomatinae</taxon>
        <taxon>Etheostoma</taxon>
    </lineage>
</organism>
<evidence type="ECO:0000256" key="1">
    <source>
        <dbReference type="ARBA" id="ARBA00023180"/>
    </source>
</evidence>
<sequence length="140" mass="16696">MISWWLTRHQQKDTRTQTGLDENIFENHPQQWEFYTQACFESEPNVFKVQMDLFKHRFNQSGGVHIVQRMTSCEWDDETGEVNGFNQYGYDGEDFISLDLKTLTWIAPKPQAVIVKHRWDADISSTKYNEILLTEIYPEW</sequence>
<dbReference type="InterPro" id="IPR011161">
    <property type="entry name" value="MHC_I-like_Ag-recog"/>
</dbReference>
<dbReference type="Gene3D" id="3.30.500.10">
    <property type="entry name" value="MHC class I-like antigen recognition-like"/>
    <property type="match status" value="1"/>
</dbReference>
<comment type="similarity">
    <text evidence="2">Belongs to the MHC class I family.</text>
</comment>
<keyword evidence="1" id="KW-0325">Glycoprotein</keyword>
<dbReference type="InterPro" id="IPR037055">
    <property type="entry name" value="MHC_I-like_Ag-recog_sf"/>
</dbReference>
<evidence type="ECO:0000313" key="5">
    <source>
        <dbReference type="Proteomes" id="UP000327493"/>
    </source>
</evidence>
<dbReference type="GO" id="GO:0005615">
    <property type="term" value="C:extracellular space"/>
    <property type="evidence" value="ECO:0007669"/>
    <property type="project" value="TreeGrafter"/>
</dbReference>
<feature type="domain" description="MHC class I-like antigen recognition-like" evidence="3">
    <location>
        <begin position="23"/>
        <end position="135"/>
    </location>
</feature>
<protein>
    <recommendedName>
        <fullName evidence="3">MHC class I-like antigen recognition-like domain-containing protein</fullName>
    </recommendedName>
</protein>
<dbReference type="Pfam" id="PF00129">
    <property type="entry name" value="MHC_I"/>
    <property type="match status" value="1"/>
</dbReference>
<evidence type="ECO:0000313" key="4">
    <source>
        <dbReference type="EMBL" id="KAA8578479.1"/>
    </source>
</evidence>
<name>A0A5J5CDS9_9PERO</name>
<dbReference type="SUPFAM" id="SSF54452">
    <property type="entry name" value="MHC antigen-recognition domain"/>
    <property type="match status" value="1"/>
</dbReference>
<dbReference type="AlphaFoldDB" id="A0A5J5CDS9"/>
<evidence type="ECO:0000256" key="2">
    <source>
        <dbReference type="RuleBase" id="RU004439"/>
    </source>
</evidence>
<dbReference type="PRINTS" id="PR01638">
    <property type="entry name" value="MHCCLASSI"/>
</dbReference>
<gene>
    <name evidence="4" type="ORF">FQN60_007049</name>
</gene>
<dbReference type="PANTHER" id="PTHR16675">
    <property type="entry name" value="MHC CLASS I-RELATED"/>
    <property type="match status" value="1"/>
</dbReference>
<feature type="non-terminal residue" evidence="4">
    <location>
        <position position="140"/>
    </location>
</feature>
<dbReference type="Proteomes" id="UP000327493">
    <property type="component" value="Unassembled WGS sequence"/>
</dbReference>
<comment type="caution">
    <text evidence="4">The sequence shown here is derived from an EMBL/GenBank/DDBJ whole genome shotgun (WGS) entry which is preliminary data.</text>
</comment>
<reference evidence="4 5" key="1">
    <citation type="submission" date="2019-08" db="EMBL/GenBank/DDBJ databases">
        <title>A chromosome-level genome assembly, high-density linkage maps, and genome scans reveal the genomic architecture of hybrid incompatibilities underlying speciation via character displacement in darters (Percidae: Etheostominae).</title>
        <authorList>
            <person name="Moran R.L."/>
            <person name="Catchen J.M."/>
            <person name="Fuller R.C."/>
        </authorList>
    </citation>
    <scope>NUCLEOTIDE SEQUENCE [LARGE SCALE GENOMIC DNA]</scope>
    <source>
        <strain evidence="4">EspeVRDwgs_2016</strain>
        <tissue evidence="4">Muscle</tissue>
    </source>
</reference>